<dbReference type="PANTHER" id="PTHR41517:SF1">
    <property type="entry name" value="CUPIN"/>
    <property type="match status" value="1"/>
</dbReference>
<gene>
    <name evidence="4" type="ORF">GB996_04590</name>
</gene>
<dbReference type="GO" id="GO:0051213">
    <property type="term" value="F:dioxygenase activity"/>
    <property type="evidence" value="ECO:0007669"/>
    <property type="project" value="UniProtKB-KW"/>
</dbReference>
<dbReference type="InterPro" id="IPR013096">
    <property type="entry name" value="Cupin_2"/>
</dbReference>
<accession>A0A844LZC8</accession>
<keyword evidence="5" id="KW-1185">Reference proteome</keyword>
<dbReference type="Proteomes" id="UP000442109">
    <property type="component" value="Unassembled WGS sequence"/>
</dbReference>
<dbReference type="AlphaFoldDB" id="A0A844LZC8"/>
<dbReference type="CDD" id="cd02216">
    <property type="entry name" value="cupin_GDO-like_N"/>
    <property type="match status" value="1"/>
</dbReference>
<dbReference type="SUPFAM" id="SSF51182">
    <property type="entry name" value="RmlC-like cupins"/>
    <property type="match status" value="1"/>
</dbReference>
<dbReference type="InterPro" id="IPR047183">
    <property type="entry name" value="GDO-like"/>
</dbReference>
<dbReference type="InterPro" id="IPR014710">
    <property type="entry name" value="RmlC-like_jellyroll"/>
</dbReference>
<sequence>MEELATLADLPADYVTDINSKNLVPLWPSLRDVLPPLSPKPRTKPTLWAYKDIRGPLLKSGELTPVEKAERRVLVLANPGLGLDNMSASPVIYLGMQLLLPGEWAPSHRHTPNAVRLIVEGDGAYTTIDGIKCPMEHGDLILTPSGTWHEHGHDGDEPVIWLDILDLPLVYYSEATYVEPIGRQQVESTSINSPYVNGIVPVKNFARNDAAYPILRYRWRDVKHALHTIADNEPDAEIVQVAYTNPENGQPAEQIIGFSCIMLRPNETVKLVKRSCAMAFHVIDGDMKMTINNANDVQDFTMTRSDTSVAPCFAEVDLTNLSDKPCYVFVADEAPFQQKIGVYSERERG</sequence>
<dbReference type="Pfam" id="PF07883">
    <property type="entry name" value="Cupin_2"/>
    <property type="match status" value="1"/>
</dbReference>
<keyword evidence="1" id="KW-0223">Dioxygenase</keyword>
<evidence type="ECO:0000313" key="4">
    <source>
        <dbReference type="EMBL" id="MUG32069.1"/>
    </source>
</evidence>
<evidence type="ECO:0000259" key="3">
    <source>
        <dbReference type="Pfam" id="PF07883"/>
    </source>
</evidence>
<evidence type="ECO:0000313" key="5">
    <source>
        <dbReference type="Proteomes" id="UP000442109"/>
    </source>
</evidence>
<feature type="domain" description="Cupin type-2" evidence="3">
    <location>
        <begin position="96"/>
        <end position="164"/>
    </location>
</feature>
<protein>
    <submittedName>
        <fullName evidence="4">Cupin domain-containing protein</fullName>
    </submittedName>
</protein>
<comment type="caution">
    <text evidence="4">The sequence shown here is derived from an EMBL/GenBank/DDBJ whole genome shotgun (WGS) entry which is preliminary data.</text>
</comment>
<evidence type="ECO:0000256" key="1">
    <source>
        <dbReference type="ARBA" id="ARBA00022964"/>
    </source>
</evidence>
<dbReference type="InterPro" id="IPR011051">
    <property type="entry name" value="RmlC_Cupin_sf"/>
</dbReference>
<reference evidence="4 5" key="1">
    <citation type="journal article" date="2019" name="PLoS ONE">
        <title>Pup mortality in New Zealand sea lions (Phocarctos hookeri) at Enderby Island, Auckland Islands, 2013-18.</title>
        <authorList>
            <person name="Michael S.A."/>
            <person name="Hayman D.T.S."/>
            <person name="Gray R."/>
            <person name="Zhang J."/>
            <person name="Rogers L."/>
            <person name="Roe W.D."/>
        </authorList>
    </citation>
    <scope>NUCLEOTIDE SEQUENCE [LARGE SCALE GENOMIC DNA]</scope>
    <source>
        <strain evidence="4 5">SM868</strain>
    </source>
</reference>
<evidence type="ECO:0000256" key="2">
    <source>
        <dbReference type="ARBA" id="ARBA00023002"/>
    </source>
</evidence>
<dbReference type="OrthoDB" id="285029at2"/>
<proteinExistence type="predicted"/>
<keyword evidence="2" id="KW-0560">Oxidoreductase</keyword>
<dbReference type="EMBL" id="WFKQ01000002">
    <property type="protein sequence ID" value="MUG32069.1"/>
    <property type="molecule type" value="Genomic_DNA"/>
</dbReference>
<dbReference type="Gene3D" id="2.60.120.10">
    <property type="entry name" value="Jelly Rolls"/>
    <property type="match status" value="1"/>
</dbReference>
<dbReference type="RefSeq" id="WP_155586963.1">
    <property type="nucleotide sequence ID" value="NZ_WFKQ01000002.1"/>
</dbReference>
<organism evidence="4 5">
    <name type="scientific">Psychrobacter sanguinis</name>
    <dbReference type="NCBI Taxonomy" id="861445"/>
    <lineage>
        <taxon>Bacteria</taxon>
        <taxon>Pseudomonadati</taxon>
        <taxon>Pseudomonadota</taxon>
        <taxon>Gammaproteobacteria</taxon>
        <taxon>Moraxellales</taxon>
        <taxon>Moraxellaceae</taxon>
        <taxon>Psychrobacter</taxon>
    </lineage>
</organism>
<dbReference type="PANTHER" id="PTHR41517">
    <property type="entry name" value="1,2-DIOXYGENASE PROTEIN-RELATED"/>
    <property type="match status" value="1"/>
</dbReference>
<name>A0A844LZC8_9GAMM</name>